<organism evidence="1">
    <name type="scientific">Podoviridae sp. ctsfx1</name>
    <dbReference type="NCBI Taxonomy" id="2825281"/>
    <lineage>
        <taxon>Viruses</taxon>
        <taxon>Duplodnaviria</taxon>
        <taxon>Heunggongvirae</taxon>
        <taxon>Uroviricota</taxon>
        <taxon>Caudoviricetes</taxon>
    </lineage>
</organism>
<proteinExistence type="predicted"/>
<evidence type="ECO:0000313" key="1">
    <source>
        <dbReference type="EMBL" id="DAE15699.1"/>
    </source>
</evidence>
<name>A0A8S5QA61_9CAUD</name>
<accession>A0A8S5QA61</accession>
<dbReference type="EMBL" id="BK015610">
    <property type="protein sequence ID" value="DAE15699.1"/>
    <property type="molecule type" value="Genomic_DNA"/>
</dbReference>
<reference evidence="1" key="1">
    <citation type="journal article" date="2021" name="Proc. Natl. Acad. Sci. U.S.A.">
        <title>A Catalog of Tens of Thousands of Viruses from Human Metagenomes Reveals Hidden Associations with Chronic Diseases.</title>
        <authorList>
            <person name="Tisza M.J."/>
            <person name="Buck C.B."/>
        </authorList>
    </citation>
    <scope>NUCLEOTIDE SEQUENCE</scope>
    <source>
        <strain evidence="1">Ctsfx1</strain>
    </source>
</reference>
<protein>
    <submittedName>
        <fullName evidence="1">Uncharacterized protein</fullName>
    </submittedName>
</protein>
<sequence length="32" mass="3746">MHKKSTKMENYTCVFTTKSCVFSKITTFKVLL</sequence>